<dbReference type="PROSITE" id="PS50894">
    <property type="entry name" value="HPT"/>
    <property type="match status" value="1"/>
</dbReference>
<dbReference type="InterPro" id="IPR036641">
    <property type="entry name" value="HPT_dom_sf"/>
</dbReference>
<reference evidence="3 4" key="1">
    <citation type="submission" date="2015-09" db="EMBL/GenBank/DDBJ databases">
        <title>Genome of Desulfovibrio dechloracetivorans BerOc1, a mercury methylating strain isolated from highly hydrocarbons and metals contaminated coastal sediments.</title>
        <authorList>
            <person name="Goni Urriza M."/>
            <person name="Gassie C."/>
            <person name="Bouchez O."/>
            <person name="Klopp C."/>
            <person name="Ranchou-Peyruse A."/>
            <person name="Remy G."/>
        </authorList>
    </citation>
    <scope>NUCLEOTIDE SEQUENCE [LARGE SCALE GENOMIC DNA]</scope>
    <source>
        <strain evidence="3 4">BerOc1</strain>
    </source>
</reference>
<dbReference type="Gene3D" id="1.20.120.160">
    <property type="entry name" value="HPT domain"/>
    <property type="match status" value="1"/>
</dbReference>
<gene>
    <name evidence="3" type="ORF">BerOc1_02158</name>
</gene>
<feature type="modified residue" description="Phosphohistidine" evidence="1">
    <location>
        <position position="69"/>
    </location>
</feature>
<feature type="domain" description="HPt" evidence="2">
    <location>
        <begin position="30"/>
        <end position="123"/>
    </location>
</feature>
<dbReference type="Proteomes" id="UP000181901">
    <property type="component" value="Unassembled WGS sequence"/>
</dbReference>
<sequence>MHGNFRQDGAAVPGGAVFDAVAASADIGLTLEEFAPLLTKAAVEIRLRLDAVRQGMADNDLEAVALNSHTMKSVAATLGAEAARQAALELECCAKNGDAARSPELFADLEFRAAELLTELDRA</sequence>
<evidence type="ECO:0000313" key="4">
    <source>
        <dbReference type="Proteomes" id="UP000181901"/>
    </source>
</evidence>
<keyword evidence="1" id="KW-0597">Phosphoprotein</keyword>
<dbReference type="EMBL" id="LKAQ01000004">
    <property type="protein sequence ID" value="OIQ50227.1"/>
    <property type="molecule type" value="Genomic_DNA"/>
</dbReference>
<name>A0A1J5N3N3_9BACT</name>
<dbReference type="GO" id="GO:0000160">
    <property type="term" value="P:phosphorelay signal transduction system"/>
    <property type="evidence" value="ECO:0007669"/>
    <property type="project" value="InterPro"/>
</dbReference>
<dbReference type="SUPFAM" id="SSF47226">
    <property type="entry name" value="Histidine-containing phosphotransfer domain, HPT domain"/>
    <property type="match status" value="1"/>
</dbReference>
<evidence type="ECO:0000259" key="2">
    <source>
        <dbReference type="PROSITE" id="PS50894"/>
    </source>
</evidence>
<dbReference type="Pfam" id="PF01627">
    <property type="entry name" value="Hpt"/>
    <property type="match status" value="1"/>
</dbReference>
<protein>
    <submittedName>
        <fullName evidence="3">Hpt domain protein</fullName>
    </submittedName>
</protein>
<evidence type="ECO:0000313" key="3">
    <source>
        <dbReference type="EMBL" id="OIQ50227.1"/>
    </source>
</evidence>
<dbReference type="InterPro" id="IPR008207">
    <property type="entry name" value="Sig_transdc_His_kin_Hpt_dom"/>
</dbReference>
<dbReference type="GO" id="GO:0004672">
    <property type="term" value="F:protein kinase activity"/>
    <property type="evidence" value="ECO:0007669"/>
    <property type="project" value="UniProtKB-ARBA"/>
</dbReference>
<proteinExistence type="predicted"/>
<keyword evidence="4" id="KW-1185">Reference proteome</keyword>
<organism evidence="3 4">
    <name type="scientific">Pseudodesulfovibrio hydrargyri</name>
    <dbReference type="NCBI Taxonomy" id="2125990"/>
    <lineage>
        <taxon>Bacteria</taxon>
        <taxon>Pseudomonadati</taxon>
        <taxon>Thermodesulfobacteriota</taxon>
        <taxon>Desulfovibrionia</taxon>
        <taxon>Desulfovibrionales</taxon>
        <taxon>Desulfovibrionaceae</taxon>
    </lineage>
</organism>
<dbReference type="AlphaFoldDB" id="A0A1J5N3N3"/>
<dbReference type="RefSeq" id="WP_071545684.1">
    <property type="nucleotide sequence ID" value="NZ_LKAQ01000004.1"/>
</dbReference>
<comment type="caution">
    <text evidence="3">The sequence shown here is derived from an EMBL/GenBank/DDBJ whole genome shotgun (WGS) entry which is preliminary data.</text>
</comment>
<accession>A0A1J5N3N3</accession>
<evidence type="ECO:0000256" key="1">
    <source>
        <dbReference type="PROSITE-ProRule" id="PRU00110"/>
    </source>
</evidence>